<evidence type="ECO:0000256" key="6">
    <source>
        <dbReference type="ARBA" id="ARBA00023040"/>
    </source>
</evidence>
<dbReference type="PANTHER" id="PTHR12011:SF264">
    <property type="entry name" value="ADHESION G-PROTEIN COUPLED RECEPTOR G2"/>
    <property type="match status" value="1"/>
</dbReference>
<feature type="compositionally biased region" description="Low complexity" evidence="11">
    <location>
        <begin position="668"/>
        <end position="681"/>
    </location>
</feature>
<dbReference type="EMBL" id="CM014096">
    <property type="protein sequence ID" value="TKS87481.1"/>
    <property type="molecule type" value="Genomic_DNA"/>
</dbReference>
<evidence type="ECO:0000256" key="7">
    <source>
        <dbReference type="ARBA" id="ARBA00023136"/>
    </source>
</evidence>
<evidence type="ECO:0000256" key="8">
    <source>
        <dbReference type="ARBA" id="ARBA00023170"/>
    </source>
</evidence>
<feature type="transmembrane region" description="Helical" evidence="12">
    <location>
        <begin position="1879"/>
        <end position="1906"/>
    </location>
</feature>
<feature type="compositionally biased region" description="Low complexity" evidence="11">
    <location>
        <begin position="2118"/>
        <end position="2129"/>
    </location>
</feature>
<reference evidence="15 16" key="1">
    <citation type="submission" date="2019-01" db="EMBL/GenBank/DDBJ databases">
        <title>Genome Assembly of Collichthys lucidus.</title>
        <authorList>
            <person name="Cai M."/>
            <person name="Xiao S."/>
        </authorList>
    </citation>
    <scope>NUCLEOTIDE SEQUENCE [LARGE SCALE GENOMIC DNA]</scope>
    <source>
        <strain evidence="15">JT15FE1705JMU</strain>
        <tissue evidence="15">Muscle</tissue>
    </source>
</reference>
<dbReference type="GO" id="GO:0007189">
    <property type="term" value="P:adenylate cyclase-activating G protein-coupled receptor signaling pathway"/>
    <property type="evidence" value="ECO:0007669"/>
    <property type="project" value="TreeGrafter"/>
</dbReference>
<evidence type="ECO:0000256" key="2">
    <source>
        <dbReference type="ARBA" id="ARBA00007343"/>
    </source>
</evidence>
<evidence type="ECO:0000256" key="13">
    <source>
        <dbReference type="SAM" id="SignalP"/>
    </source>
</evidence>
<dbReference type="Gene3D" id="1.20.1070.10">
    <property type="entry name" value="Rhodopsin 7-helix transmembrane proteins"/>
    <property type="match status" value="1"/>
</dbReference>
<feature type="transmembrane region" description="Helical" evidence="12">
    <location>
        <begin position="1822"/>
        <end position="1844"/>
    </location>
</feature>
<feature type="transmembrane region" description="Helical" evidence="12">
    <location>
        <begin position="2028"/>
        <end position="2047"/>
    </location>
</feature>
<dbReference type="InterPro" id="IPR058857">
    <property type="entry name" value="GAIN_ADGRG2/6"/>
</dbReference>
<evidence type="ECO:0000256" key="10">
    <source>
        <dbReference type="ARBA" id="ARBA00023224"/>
    </source>
</evidence>
<dbReference type="STRING" id="240159.A0A4U5VI57"/>
<feature type="region of interest" description="Disordered" evidence="11">
    <location>
        <begin position="1519"/>
        <end position="1545"/>
    </location>
</feature>
<feature type="domain" description="G-protein coupled receptors family 2 profile 2" evidence="14">
    <location>
        <begin position="1820"/>
        <end position="2076"/>
    </location>
</feature>
<protein>
    <submittedName>
        <fullName evidence="15">Adhesion G-protein coupled receptor G2</fullName>
    </submittedName>
</protein>
<dbReference type="PANTHER" id="PTHR12011">
    <property type="entry name" value="ADHESION G-PROTEIN COUPLED RECEPTOR"/>
    <property type="match status" value="1"/>
</dbReference>
<keyword evidence="16" id="KW-1185">Reference proteome</keyword>
<dbReference type="GO" id="GO:0004930">
    <property type="term" value="F:G protein-coupled receptor activity"/>
    <property type="evidence" value="ECO:0007669"/>
    <property type="project" value="InterPro"/>
</dbReference>
<dbReference type="InterPro" id="IPR017981">
    <property type="entry name" value="GPCR_2-like_7TM"/>
</dbReference>
<comment type="subcellular location">
    <subcellularLocation>
        <location evidence="1">Cell membrane</location>
        <topology evidence="1">Multi-pass membrane protein</topology>
    </subcellularLocation>
</comment>
<gene>
    <name evidence="15" type="ORF">D9C73_021605</name>
</gene>
<evidence type="ECO:0000256" key="3">
    <source>
        <dbReference type="ARBA" id="ARBA00022475"/>
    </source>
</evidence>
<sequence length="2411" mass="264005">MYGLCFEGQWRWTYHLLLIIWLLLLAATPPKALGYFLGDTKAVLHGCEDHWTLQDRTSMPLLFQMTVCVDIRVTVPGSWVAFSYSSVHAPRPELGLEGDDKAVYGWLLRVRHRFPVELSPTVWHRVCLRRDVPNNSFSLEVDGKMVAARTVIAQAISPSGSLWLGCRPRDRPQGDSLGEVELYMFRMWNDLDHHGVCEDGTVIGWSAQYWGLTSPRARQRDPDLLCAPATPGPTSSPVIVVTHVSNQTSQVTDAYFWMSIRVKVKEGDKNEQDVQTLVSDAFGCSGNSDTASDNMDFCLAVEVNCVAKSQISTTTCDVLLQRSVAVSACEVQREGVSALQTVGDEQIEVKITREVERVGRYHCEDTAPSSGGFVRCASTSSLEDICQANKASTVTCSLIEPDSNPDLQPMSNSCSRQFFATRINITSDAVNVDLLKSLLSRPRLTQSCGTTLFSCMVILEMSGPVDICSLNESLQELIDSNANITNVRPLTRIMICGPPDLSVDALLKSNLTWVDSDLLNSNVCQPDLLECEENEVRAVLLNESCPHTTRQTTTQPSTLTKTSITATPVITATEHTNTEAEKTNASRSTVQPNMTTQLAEINSTQSSTWEPVFQTSSQNTSSSVNSTLQITTTALIDLTPNTTTLSPNHVTVYNETTASTLRPSPNETSTTTSNSTIGTFTPSPTLVNNVTTTAKNNTTVSNKLTKAYNVTTAHNNQNLHNGTTTLSNTTVDTFTASPNQTAEYNVTTVNIKQHNSTVTTSTTISTFTSSPNYTITTTTRNYTTASKHDTTDLTTVDQTNGTTSTSNAKMITSTTSPNHTVVYSGTTASNNYTTDYSNGSITTFSTFTPSPSYNVTTATKKHTTDSNNYTTVYNVTTASNNYTTQYNVSTADRNPQKGTNTTGNTTVYTAGYNVTTTTSYVKQHNSTVTTTDATISTFTSSPNYTTVNNVTTATKNYTTADNITTVDNNGNQQNGTTTTSNTTISTFTTPNPTVVYNVTTSANNTTVYSVTTPSNNYTTDYNAMTADNNNYTTSTSYATISTSTSSPNYTMANNVTTATKNYNTHFNNYTTQYNIRNMHNSTTTSNTTISTFTTPNPTVVYNVTTSASNNTTEYSVTTPSNNYTTVYNAMTADNNNRTSTTSNATISTSTASPNYTMVNNVTTATKNYTTHFNNYTTQYNRFIANIRNLQNGTTTTRSTTVSTFTPSSNHTEVYNKTTNSIYVRQHNSTVTTADATISTFTSSPNYTVVNNVTTAIKKHTTAFKNYTTVHNIGKQQNTTNTTNTTISTYTTSVYNATTAASNYTTQHNVTASNSNTTEYNVTTAGNIRNLQNGTTTTSNTTFSTSNHTAEYNLTTTSRHVKQHNSTVTTTSTTMSTFTTSLNYTMAGKITTATKNYTTSLNNYTTDNNNGIITTSNTNTSTFTPSPSLSYTTVNNVTTVSHKYTTAENVTTKTLSQNKRTTYNVTTATPRRNMTTSTAATSKNSTVNNMTAVVDNTTKSAVALLNNQTANHTTARMTYTTTTGKNDTSSTTAANGSIDHNETAGTGLNLRTTASSLTTDLNLTTKRPVFSLTTMVASTTHTGATSITTAKTTESQEAREEAANELLVQTQNVSQLNSSQVAQLTGQLEKLLDGPTVSQAVGQKAVNIISNLMEGDAQALTASANRLIRLVDDLGLKLVVTGDKEIVSSTSLVLAVKTVDGINFPTTSVDILNTDNVQFSDTSRSPALGSVYLPSSLTTGLRPEEQQQASRVQFTYFTKSTLFQDATLDKQTSVSPILGSSVANLSISNLSENISFTIRMINFPLDLSRDGLQDRQQVQILTFITYIGCGLSAVFLAVTLLTYLSFEKLLRDIPAKILVQLCISLLLLNLLFLLDGWLAIYPATGLCISTAFFLHYFLLTSFTWAGLEALHMYLSVIRVFTPYLSRYMLKFSLMGWGIPLIVVIVVISVDKDNYGLVTYGKYIDGTTDDFCWLRNNIAFYVAVVGYFVLIFALCLLVFIMVMVQLARIKRQNPQNQSPNRGVMTDMRSIAGLVILLGLTWGFALFAWGPLYLPFVYLFTIFNTLQGFLVFVFHCAVKENVRRQWRTYLCCGRLRLAENSEWSRTATQNTKNIPGATTTASAPRLPSRSSSVISDGTNSNGSMYLDSGISDCTGSDVVLNEIHRQSMSPWIHSHSHCLPQLAFKGDEEIFEMQILKRHPSRVQTQSNRCCFGTETVKAPELNEHIHSERFLLMTDFEVALISLSKGRLSVGQRRLLKIENFNILGNTTVCLTIQYEPVLFSFGHLSAQSTSSSSSEKVGDEVPCLQKTLKLCDDCHYVVTCRISPKKLPLHADPSRRGRCAGQKCEGFQRYSTINEHIAQFSTAAAAAARQETTFAFPVVWISKQSRARWYKRRAFSDTSARGLLITATTIIF</sequence>
<evidence type="ECO:0000256" key="1">
    <source>
        <dbReference type="ARBA" id="ARBA00004651"/>
    </source>
</evidence>
<dbReference type="InterPro" id="IPR017983">
    <property type="entry name" value="GPCR_2_secretin-like_CS"/>
</dbReference>
<evidence type="ECO:0000256" key="4">
    <source>
        <dbReference type="ARBA" id="ARBA00022692"/>
    </source>
</evidence>
<dbReference type="InterPro" id="IPR013320">
    <property type="entry name" value="ConA-like_dom_sf"/>
</dbReference>
<feature type="transmembrane region" description="Helical" evidence="12">
    <location>
        <begin position="2053"/>
        <end position="2075"/>
    </location>
</feature>
<evidence type="ECO:0000256" key="12">
    <source>
        <dbReference type="SAM" id="Phobius"/>
    </source>
</evidence>
<feature type="transmembrane region" description="Helical" evidence="12">
    <location>
        <begin position="1976"/>
        <end position="2007"/>
    </location>
</feature>
<dbReference type="Proteomes" id="UP000298787">
    <property type="component" value="Chromosome 19"/>
</dbReference>
<dbReference type="PRINTS" id="PR00249">
    <property type="entry name" value="GPCRSECRETIN"/>
</dbReference>
<dbReference type="SUPFAM" id="SSF49899">
    <property type="entry name" value="Concanavalin A-like lectins/glucanases"/>
    <property type="match status" value="1"/>
</dbReference>
<dbReference type="InterPro" id="IPR000832">
    <property type="entry name" value="GPCR_2_secretin-like"/>
</dbReference>
<feature type="region of interest" description="Disordered" evidence="11">
    <location>
        <begin position="2103"/>
        <end position="2137"/>
    </location>
</feature>
<accession>A0A4U5VI57</accession>
<feature type="signal peptide" evidence="13">
    <location>
        <begin position="1"/>
        <end position="34"/>
    </location>
</feature>
<dbReference type="GO" id="GO:0007166">
    <property type="term" value="P:cell surface receptor signaling pathway"/>
    <property type="evidence" value="ECO:0007669"/>
    <property type="project" value="InterPro"/>
</dbReference>
<evidence type="ECO:0000256" key="11">
    <source>
        <dbReference type="SAM" id="MobiDB-lite"/>
    </source>
</evidence>
<evidence type="ECO:0000256" key="5">
    <source>
        <dbReference type="ARBA" id="ARBA00022989"/>
    </source>
</evidence>
<keyword evidence="13" id="KW-0732">Signal</keyword>
<keyword evidence="9" id="KW-0325">Glycoprotein</keyword>
<evidence type="ECO:0000313" key="16">
    <source>
        <dbReference type="Proteomes" id="UP000298787"/>
    </source>
</evidence>
<keyword evidence="7 12" id="KW-0472">Membrane</keyword>
<feature type="compositionally biased region" description="Polar residues" evidence="11">
    <location>
        <begin position="2103"/>
        <end position="2117"/>
    </location>
</feature>
<dbReference type="FunFam" id="1.20.1070.10:FF:000043">
    <property type="entry name" value="adhesion G-protein coupled receptor G2 isoform X1"/>
    <property type="match status" value="1"/>
</dbReference>
<name>A0A4U5VI57_COLLU</name>
<keyword evidence="5 12" id="KW-1133">Transmembrane helix</keyword>
<dbReference type="PROSITE" id="PS00650">
    <property type="entry name" value="G_PROTEIN_RECEP_F2_2"/>
    <property type="match status" value="1"/>
</dbReference>
<dbReference type="Pfam" id="PF26574">
    <property type="entry name" value="GAIN_ADGRG2"/>
    <property type="match status" value="1"/>
</dbReference>
<feature type="compositionally biased region" description="Polar residues" evidence="11">
    <location>
        <begin position="657"/>
        <end position="667"/>
    </location>
</feature>
<evidence type="ECO:0000256" key="9">
    <source>
        <dbReference type="ARBA" id="ARBA00023180"/>
    </source>
</evidence>
<feature type="region of interest" description="Disordered" evidence="11">
    <location>
        <begin position="657"/>
        <end position="681"/>
    </location>
</feature>
<feature type="compositionally biased region" description="Low complexity" evidence="11">
    <location>
        <begin position="1519"/>
        <end position="1531"/>
    </location>
</feature>
<evidence type="ECO:0000313" key="15">
    <source>
        <dbReference type="EMBL" id="TKS87481.1"/>
    </source>
</evidence>
<dbReference type="Pfam" id="PF00002">
    <property type="entry name" value="7tm_2"/>
    <property type="match status" value="1"/>
</dbReference>
<proteinExistence type="inferred from homology"/>
<keyword evidence="10" id="KW-0807">Transducer</keyword>
<keyword evidence="8 15" id="KW-0675">Receptor</keyword>
<dbReference type="SUPFAM" id="SSF81321">
    <property type="entry name" value="Family A G protein-coupled receptor-like"/>
    <property type="match status" value="1"/>
</dbReference>
<keyword evidence="6" id="KW-0297">G-protein coupled receptor</keyword>
<feature type="transmembrane region" description="Helical" evidence="12">
    <location>
        <begin position="1856"/>
        <end position="1873"/>
    </location>
</feature>
<dbReference type="PROSITE" id="PS50261">
    <property type="entry name" value="G_PROTEIN_RECEP_F2_4"/>
    <property type="match status" value="1"/>
</dbReference>
<keyword evidence="4 12" id="KW-0812">Transmembrane</keyword>
<feature type="transmembrane region" description="Helical" evidence="12">
    <location>
        <begin position="1926"/>
        <end position="1948"/>
    </location>
</feature>
<dbReference type="GO" id="GO:0005886">
    <property type="term" value="C:plasma membrane"/>
    <property type="evidence" value="ECO:0007669"/>
    <property type="project" value="TreeGrafter"/>
</dbReference>
<comment type="similarity">
    <text evidence="2">Belongs to the G-protein coupled receptor 2 family. Adhesion G-protein coupled receptor (ADGR) subfamily.</text>
</comment>
<evidence type="ECO:0000259" key="14">
    <source>
        <dbReference type="PROSITE" id="PS50261"/>
    </source>
</evidence>
<keyword evidence="3" id="KW-1003">Cell membrane</keyword>
<feature type="chain" id="PRO_5020897434" evidence="13">
    <location>
        <begin position="35"/>
        <end position="2411"/>
    </location>
</feature>
<organism evidence="15 16">
    <name type="scientific">Collichthys lucidus</name>
    <name type="common">Big head croaker</name>
    <name type="synonym">Sciaena lucida</name>
    <dbReference type="NCBI Taxonomy" id="240159"/>
    <lineage>
        <taxon>Eukaryota</taxon>
        <taxon>Metazoa</taxon>
        <taxon>Chordata</taxon>
        <taxon>Craniata</taxon>
        <taxon>Vertebrata</taxon>
        <taxon>Euteleostomi</taxon>
        <taxon>Actinopterygii</taxon>
        <taxon>Neopterygii</taxon>
        <taxon>Teleostei</taxon>
        <taxon>Neoteleostei</taxon>
        <taxon>Acanthomorphata</taxon>
        <taxon>Eupercaria</taxon>
        <taxon>Sciaenidae</taxon>
        <taxon>Collichthys</taxon>
    </lineage>
</organism>